<name>A0ABV6KTE2_9BACI</name>
<keyword evidence="2" id="KW-1185">Reference proteome</keyword>
<evidence type="ECO:0000313" key="2">
    <source>
        <dbReference type="Proteomes" id="UP001589738"/>
    </source>
</evidence>
<sequence>MRVLVPIAYEVGEFPELYSEWEVVSLKPFPRTVGKSEEENYYGMAKHFCGKEVADRSWLVRLHFPKVKATSGSQGQIFIAKKEESGWFVWFKNH</sequence>
<evidence type="ECO:0000313" key="1">
    <source>
        <dbReference type="EMBL" id="MFC0476607.1"/>
    </source>
</evidence>
<protein>
    <submittedName>
        <fullName evidence="1">Uncharacterized protein</fullName>
    </submittedName>
</protein>
<comment type="caution">
    <text evidence="1">The sequence shown here is derived from an EMBL/GenBank/DDBJ whole genome shotgun (WGS) entry which is preliminary data.</text>
</comment>
<accession>A0ABV6KTE2</accession>
<gene>
    <name evidence="1" type="ORF">ACFFHF_15475</name>
</gene>
<proteinExistence type="predicted"/>
<dbReference type="EMBL" id="JBHLUU010000107">
    <property type="protein sequence ID" value="MFC0476607.1"/>
    <property type="molecule type" value="Genomic_DNA"/>
</dbReference>
<organism evidence="1 2">
    <name type="scientific">Robertmurraya beringensis</name>
    <dbReference type="NCBI Taxonomy" id="641660"/>
    <lineage>
        <taxon>Bacteria</taxon>
        <taxon>Bacillati</taxon>
        <taxon>Bacillota</taxon>
        <taxon>Bacilli</taxon>
        <taxon>Bacillales</taxon>
        <taxon>Bacillaceae</taxon>
        <taxon>Robertmurraya</taxon>
    </lineage>
</organism>
<dbReference type="Proteomes" id="UP001589738">
    <property type="component" value="Unassembled WGS sequence"/>
</dbReference>
<reference evidence="1 2" key="1">
    <citation type="submission" date="2024-09" db="EMBL/GenBank/DDBJ databases">
        <authorList>
            <person name="Sun Q."/>
            <person name="Mori K."/>
        </authorList>
    </citation>
    <scope>NUCLEOTIDE SEQUENCE [LARGE SCALE GENOMIC DNA]</scope>
    <source>
        <strain evidence="1 2">CGMCC 1.9126</strain>
    </source>
</reference>